<evidence type="ECO:0000256" key="1">
    <source>
        <dbReference type="ARBA" id="ARBA00001933"/>
    </source>
</evidence>
<dbReference type="Proteomes" id="UP000766336">
    <property type="component" value="Unassembled WGS sequence"/>
</dbReference>
<comment type="caution">
    <text evidence="5">The sequence shown here is derived from an EMBL/GenBank/DDBJ whole genome shotgun (WGS) entry which is preliminary data.</text>
</comment>
<dbReference type="Gene3D" id="3.90.1150.10">
    <property type="entry name" value="Aspartate Aminotransferase, domain 1"/>
    <property type="match status" value="1"/>
</dbReference>
<dbReference type="RefSeq" id="WP_213668598.1">
    <property type="nucleotide sequence ID" value="NZ_JAHCDA010000001.1"/>
</dbReference>
<dbReference type="InterPro" id="IPR024169">
    <property type="entry name" value="SP_NH2Trfase/AEP_transaminase"/>
</dbReference>
<evidence type="ECO:0000256" key="2">
    <source>
        <dbReference type="ARBA" id="ARBA00009236"/>
    </source>
</evidence>
<evidence type="ECO:0000259" key="4">
    <source>
        <dbReference type="Pfam" id="PF00266"/>
    </source>
</evidence>
<comment type="cofactor">
    <cofactor evidence="1">
        <name>pyridoxal 5'-phosphate</name>
        <dbReference type="ChEBI" id="CHEBI:597326"/>
    </cofactor>
</comment>
<dbReference type="Gene3D" id="3.40.640.10">
    <property type="entry name" value="Type I PLP-dependent aspartate aminotransferase-like (Major domain)"/>
    <property type="match status" value="1"/>
</dbReference>
<dbReference type="PANTHER" id="PTHR21152">
    <property type="entry name" value="AMINOTRANSFERASE CLASS V"/>
    <property type="match status" value="1"/>
</dbReference>
<comment type="similarity">
    <text evidence="2">Belongs to the class-V pyridoxal-phosphate-dependent aminotransferase family.</text>
</comment>
<dbReference type="SUPFAM" id="SSF53383">
    <property type="entry name" value="PLP-dependent transferases"/>
    <property type="match status" value="1"/>
</dbReference>
<evidence type="ECO:0000256" key="3">
    <source>
        <dbReference type="ARBA" id="ARBA00022898"/>
    </source>
</evidence>
<dbReference type="InterPro" id="IPR015422">
    <property type="entry name" value="PyrdxlP-dep_Trfase_small"/>
</dbReference>
<protein>
    <submittedName>
        <fullName evidence="5">Aminotransferase class V-fold PLP-dependent enzyme</fullName>
    </submittedName>
</protein>
<name>A0ABS5Q8D1_9PROT</name>
<evidence type="ECO:0000313" key="6">
    <source>
        <dbReference type="Proteomes" id="UP000766336"/>
    </source>
</evidence>
<dbReference type="InterPro" id="IPR015421">
    <property type="entry name" value="PyrdxlP-dep_Trfase_major"/>
</dbReference>
<dbReference type="Pfam" id="PF00266">
    <property type="entry name" value="Aminotran_5"/>
    <property type="match status" value="1"/>
</dbReference>
<reference evidence="5 6" key="1">
    <citation type="submission" date="2021-05" db="EMBL/GenBank/DDBJ databases">
        <title>Roseococcus sp. XZZS9, whole genome shotgun sequencing project.</title>
        <authorList>
            <person name="Zhao G."/>
            <person name="Shen L."/>
        </authorList>
    </citation>
    <scope>NUCLEOTIDE SEQUENCE [LARGE SCALE GENOMIC DNA]</scope>
    <source>
        <strain evidence="5 6">XZZS9</strain>
    </source>
</reference>
<feature type="domain" description="Aminotransferase class V" evidence="4">
    <location>
        <begin position="23"/>
        <end position="336"/>
    </location>
</feature>
<dbReference type="InterPro" id="IPR000192">
    <property type="entry name" value="Aminotrans_V_dom"/>
</dbReference>
<dbReference type="InterPro" id="IPR015424">
    <property type="entry name" value="PyrdxlP-dep_Trfase"/>
</dbReference>
<keyword evidence="5" id="KW-0808">Transferase</keyword>
<sequence length="402" mass="43530">MDGHTAPITARPMARGRLFFANPGPTNIPDSVLLATARASMDFNDPAFMAVYDACFAGLKKVIKTEQHLFMYTASGHGAWEASLVNTLSPGDLVLIPETGHFSASWTKMCSTLGFRTQPVAADWRRGVEMSAIREALAADTAHEIKAVCCVHNETAAGTRLPIDQVRAILDELKHPALLMTDTISSLGCFDFRMDEWGVDVCVGGSQKGLMLPTGFSFTGASEKAMAAHRASTHPRHYFDWTEMLARKQKSFVGTVPVTLFYGLQEALRLILEEEGLENVFKRHARLAKAVRACVQHWSGNNGPQLFCQNPERYSDSVTAILMPEGTDAEAVRKIALERFNVSTGAGLSNLSGKVFRIGHLGDLNEPMILGTLASVEMALGLAGIPHAKGGVQAAMDSLTQP</sequence>
<dbReference type="EMBL" id="JAHCDA010000001">
    <property type="protein sequence ID" value="MBS7809946.1"/>
    <property type="molecule type" value="Genomic_DNA"/>
</dbReference>
<keyword evidence="3" id="KW-0663">Pyridoxal phosphate</keyword>
<accession>A0ABS5Q8D1</accession>
<keyword evidence="5" id="KW-0032">Aminotransferase</keyword>
<proteinExistence type="inferred from homology"/>
<gene>
    <name evidence="5" type="ORF">KHU32_03290</name>
</gene>
<dbReference type="PANTHER" id="PTHR21152:SF40">
    <property type="entry name" value="ALANINE--GLYOXYLATE AMINOTRANSFERASE"/>
    <property type="match status" value="1"/>
</dbReference>
<evidence type="ECO:0000313" key="5">
    <source>
        <dbReference type="EMBL" id="MBS7809946.1"/>
    </source>
</evidence>
<keyword evidence="6" id="KW-1185">Reference proteome</keyword>
<organism evidence="5 6">
    <name type="scientific">Roseococcus pinisoli</name>
    <dbReference type="NCBI Taxonomy" id="2835040"/>
    <lineage>
        <taxon>Bacteria</taxon>
        <taxon>Pseudomonadati</taxon>
        <taxon>Pseudomonadota</taxon>
        <taxon>Alphaproteobacteria</taxon>
        <taxon>Acetobacterales</taxon>
        <taxon>Roseomonadaceae</taxon>
        <taxon>Roseococcus</taxon>
    </lineage>
</organism>
<dbReference type="GO" id="GO:0008483">
    <property type="term" value="F:transaminase activity"/>
    <property type="evidence" value="ECO:0007669"/>
    <property type="project" value="UniProtKB-KW"/>
</dbReference>
<dbReference type="PIRSF" id="PIRSF000524">
    <property type="entry name" value="SPT"/>
    <property type="match status" value="1"/>
</dbReference>